<proteinExistence type="predicted"/>
<name>A0AC61R9Z6_9FIRM</name>
<keyword evidence="2" id="KW-1185">Reference proteome</keyword>
<organism evidence="1 2">
    <name type="scientific">Dubosiella muris</name>
    <dbReference type="NCBI Taxonomy" id="3038133"/>
    <lineage>
        <taxon>Bacteria</taxon>
        <taxon>Bacillati</taxon>
        <taxon>Bacillota</taxon>
        <taxon>Erysipelotrichia</taxon>
        <taxon>Erysipelotrichales</taxon>
        <taxon>Erysipelotrichaceae</taxon>
        <taxon>Dubosiella</taxon>
    </lineage>
</organism>
<sequence length="193" mass="22084">MKERKKVLVIAEKKSGALYKELFPASLYGACVFAENAVEAKHRLSRERFDLVLAPKLAQPKQAHEIAVVYDTYVLLFVKPQAYDQVAYQMREAKVFVLSTPVSKMVVAQVLAMLERFMDQTARLEQKVARAQKKLVEIKTIDRCKMELMHTFQWSEAKAHRYIEKSAMDTGATRAQIADQLLARMDMKRSGEA</sequence>
<evidence type="ECO:0000313" key="2">
    <source>
        <dbReference type="Proteomes" id="UP000308836"/>
    </source>
</evidence>
<dbReference type="EMBL" id="SRYG01000002">
    <property type="protein sequence ID" value="TGY67076.1"/>
    <property type="molecule type" value="Genomic_DNA"/>
</dbReference>
<gene>
    <name evidence="1" type="ORF">E5336_01280</name>
</gene>
<dbReference type="Proteomes" id="UP000308836">
    <property type="component" value="Unassembled WGS sequence"/>
</dbReference>
<accession>A0AC61R9Z6</accession>
<evidence type="ECO:0000313" key="1">
    <source>
        <dbReference type="EMBL" id="TGY67076.1"/>
    </source>
</evidence>
<protein>
    <submittedName>
        <fullName evidence="1">ANTAR domain-containing protein</fullName>
    </submittedName>
</protein>
<comment type="caution">
    <text evidence="1">The sequence shown here is derived from an EMBL/GenBank/DDBJ whole genome shotgun (WGS) entry which is preliminary data.</text>
</comment>
<reference evidence="1" key="1">
    <citation type="submission" date="2019-04" db="EMBL/GenBank/DDBJ databases">
        <title>Microbes associate with the intestines of laboratory mice.</title>
        <authorList>
            <person name="Navarre W."/>
            <person name="Wong E."/>
            <person name="Huang K."/>
            <person name="Tropini C."/>
            <person name="Ng K."/>
            <person name="Yu B."/>
        </authorList>
    </citation>
    <scope>NUCLEOTIDE SEQUENCE</scope>
    <source>
        <strain evidence="1">NM09_H32</strain>
    </source>
</reference>